<sequence>MSALFQPFSLKDITLRNRIAVPPMCQYSATDGVINDWHVANYTGQARGGAGLVIVEATAVAPEGRITPACAGLWTDAQAEAFIPVVRGIKAHGAVPGIQIAHAGRKASANRPWEGDDHIPNDAANGWQTIAPSAIPFGAHLPKVPEAMTLQDIERVKADFVAAARRALAVGFEWLELHFAHGYLAQSFFSPHANQRTDAYGGNADNRGRFLRETLAAVREVWPEHLPLTIRFGVIEFDGNDEQTMSDAIDLTRQFKAGGMDMMSVSIGFNTPTAKIPWAPAFMGPIAKRVRDEAGVPVSSAWGFGEPHIAEKAVQDGQLDLVMVGKAHLANPHWAYHAARELKVERPSWVMPAPYAHWLERY</sequence>
<evidence type="ECO:0000313" key="7">
    <source>
        <dbReference type="EMBL" id="ONM45573.1"/>
    </source>
</evidence>
<evidence type="ECO:0000256" key="5">
    <source>
        <dbReference type="ARBA" id="ARBA00023002"/>
    </source>
</evidence>
<dbReference type="STRING" id="254161.SAMN05216256_108152"/>
<feature type="domain" description="NADH:flavin oxidoreductase/NADH oxidase N-terminal" evidence="6">
    <location>
        <begin position="4"/>
        <end position="343"/>
    </location>
</feature>
<evidence type="ECO:0000256" key="3">
    <source>
        <dbReference type="ARBA" id="ARBA00022643"/>
    </source>
</evidence>
<dbReference type="GO" id="GO:0003959">
    <property type="term" value="F:NADPH dehydrogenase activity"/>
    <property type="evidence" value="ECO:0007669"/>
    <property type="project" value="InterPro"/>
</dbReference>
<gene>
    <name evidence="7" type="ORF">BXT89_01065</name>
</gene>
<dbReference type="PANTHER" id="PTHR43303:SF4">
    <property type="entry name" value="NADPH DEHYDROGENASE C23G7.10C-RELATED"/>
    <property type="match status" value="1"/>
</dbReference>
<protein>
    <submittedName>
        <fullName evidence="7">NADH:flavin oxidoreductase</fullName>
    </submittedName>
</protein>
<dbReference type="GO" id="GO:0010181">
    <property type="term" value="F:FMN binding"/>
    <property type="evidence" value="ECO:0007669"/>
    <property type="project" value="InterPro"/>
</dbReference>
<keyword evidence="4" id="KW-0521">NADP</keyword>
<dbReference type="Pfam" id="PF00724">
    <property type="entry name" value="Oxidored_FMN"/>
    <property type="match status" value="1"/>
</dbReference>
<evidence type="ECO:0000256" key="1">
    <source>
        <dbReference type="ARBA" id="ARBA00001917"/>
    </source>
</evidence>
<keyword evidence="3" id="KW-0288">FMN</keyword>
<dbReference type="RefSeq" id="WP_083723806.1">
    <property type="nucleotide sequence ID" value="NZ_FOUD01000008.1"/>
</dbReference>
<keyword evidence="2" id="KW-0285">Flavoprotein</keyword>
<evidence type="ECO:0000259" key="6">
    <source>
        <dbReference type="Pfam" id="PF00724"/>
    </source>
</evidence>
<dbReference type="Gene3D" id="3.20.20.70">
    <property type="entry name" value="Aldolase class I"/>
    <property type="match status" value="1"/>
</dbReference>
<dbReference type="InterPro" id="IPR044152">
    <property type="entry name" value="YqjM-like"/>
</dbReference>
<evidence type="ECO:0000256" key="4">
    <source>
        <dbReference type="ARBA" id="ARBA00022857"/>
    </source>
</evidence>
<proteinExistence type="predicted"/>
<comment type="cofactor">
    <cofactor evidence="1">
        <name>FMN</name>
        <dbReference type="ChEBI" id="CHEBI:58210"/>
    </cofactor>
</comment>
<dbReference type="InterPro" id="IPR013785">
    <property type="entry name" value="Aldolase_TIM"/>
</dbReference>
<keyword evidence="5" id="KW-0560">Oxidoreductase</keyword>
<dbReference type="AlphaFoldDB" id="A0A1S8DJI5"/>
<dbReference type="CDD" id="cd02932">
    <property type="entry name" value="OYE_YqiM_FMN"/>
    <property type="match status" value="1"/>
</dbReference>
<dbReference type="GO" id="GO:0050661">
    <property type="term" value="F:NADP binding"/>
    <property type="evidence" value="ECO:0007669"/>
    <property type="project" value="InterPro"/>
</dbReference>
<evidence type="ECO:0000256" key="2">
    <source>
        <dbReference type="ARBA" id="ARBA00022630"/>
    </source>
</evidence>
<organism evidence="7 8">
    <name type="scientific">Halopseudomonas pachastrellae</name>
    <dbReference type="NCBI Taxonomy" id="254161"/>
    <lineage>
        <taxon>Bacteria</taxon>
        <taxon>Pseudomonadati</taxon>
        <taxon>Pseudomonadota</taxon>
        <taxon>Gammaproteobacteria</taxon>
        <taxon>Pseudomonadales</taxon>
        <taxon>Pseudomonadaceae</taxon>
        <taxon>Halopseudomonas</taxon>
    </lineage>
</organism>
<dbReference type="Proteomes" id="UP000242847">
    <property type="component" value="Unassembled WGS sequence"/>
</dbReference>
<name>A0A1S8DJI5_9GAMM</name>
<reference evidence="7 8" key="1">
    <citation type="submission" date="2017-01" db="EMBL/GenBank/DDBJ databases">
        <title>Draft genome sequence of Pseudomonas pachastrellae type strain CCUG 46540T from a deep sea.</title>
        <authorList>
            <person name="Gomila M."/>
            <person name="Mulet M."/>
            <person name="Lalucat J."/>
            <person name="Garcia-Valdes E."/>
        </authorList>
    </citation>
    <scope>NUCLEOTIDE SEQUENCE [LARGE SCALE GENOMIC DNA]</scope>
    <source>
        <strain evidence="7 8">CCUG 46540</strain>
    </source>
</reference>
<dbReference type="SUPFAM" id="SSF51395">
    <property type="entry name" value="FMN-linked oxidoreductases"/>
    <property type="match status" value="1"/>
</dbReference>
<dbReference type="PANTHER" id="PTHR43303">
    <property type="entry name" value="NADPH DEHYDROGENASE C23G7.10C-RELATED"/>
    <property type="match status" value="1"/>
</dbReference>
<dbReference type="InterPro" id="IPR001155">
    <property type="entry name" value="OxRdtase_FMN_N"/>
</dbReference>
<evidence type="ECO:0000313" key="8">
    <source>
        <dbReference type="Proteomes" id="UP000242847"/>
    </source>
</evidence>
<dbReference type="EMBL" id="MUBC01000002">
    <property type="protein sequence ID" value="ONM45573.1"/>
    <property type="molecule type" value="Genomic_DNA"/>
</dbReference>
<dbReference type="OrthoDB" id="8523426at2"/>
<comment type="caution">
    <text evidence="7">The sequence shown here is derived from an EMBL/GenBank/DDBJ whole genome shotgun (WGS) entry which is preliminary data.</text>
</comment>
<keyword evidence="8" id="KW-1185">Reference proteome</keyword>
<accession>A0A1S8DJI5</accession>